<organism evidence="1 2">
    <name type="scientific">Bifidobacterium imperatoris</name>
    <dbReference type="NCBI Taxonomy" id="2020965"/>
    <lineage>
        <taxon>Bacteria</taxon>
        <taxon>Bacillati</taxon>
        <taxon>Actinomycetota</taxon>
        <taxon>Actinomycetes</taxon>
        <taxon>Bifidobacteriales</taxon>
        <taxon>Bifidobacteriaceae</taxon>
        <taxon>Bifidobacterium</taxon>
    </lineage>
</organism>
<name>A0ABX7S164_9BIFI</name>
<dbReference type="RefSeq" id="WP_165781959.1">
    <property type="nucleotide sequence ID" value="NZ_CP071591.1"/>
</dbReference>
<accession>A0ABX7S164</accession>
<reference evidence="1 2" key="1">
    <citation type="submission" date="2021-03" db="EMBL/GenBank/DDBJ databases">
        <title>Genome sequencing of Bifidobacterium imperatoris JCM 32708.</title>
        <authorList>
            <person name="Kim J."/>
        </authorList>
    </citation>
    <scope>NUCLEOTIDE SEQUENCE [LARGE SCALE GENOMIC DNA]</scope>
    <source>
        <strain evidence="1 2">JCM 32708</strain>
    </source>
</reference>
<dbReference type="EMBL" id="CP071591">
    <property type="protein sequence ID" value="QSY56961.1"/>
    <property type="molecule type" value="Genomic_DNA"/>
</dbReference>
<evidence type="ECO:0000313" key="2">
    <source>
        <dbReference type="Proteomes" id="UP000663067"/>
    </source>
</evidence>
<protein>
    <submittedName>
        <fullName evidence="1">Uncharacterized protein</fullName>
    </submittedName>
</protein>
<sequence length="49" mass="5437">MGWYANDNLYSCSITDWTTDGCVLNIKNVGEVANQIDGFVYAIAWGEFA</sequence>
<keyword evidence="2" id="KW-1185">Reference proteome</keyword>
<dbReference type="Proteomes" id="UP000663067">
    <property type="component" value="Chromosome"/>
</dbReference>
<gene>
    <name evidence="1" type="ORF">BLI708_06705</name>
</gene>
<proteinExistence type="predicted"/>
<evidence type="ECO:0000313" key="1">
    <source>
        <dbReference type="EMBL" id="QSY56961.1"/>
    </source>
</evidence>